<dbReference type="InterPro" id="IPR007235">
    <property type="entry name" value="Glyco_trans_28_C"/>
</dbReference>
<protein>
    <submittedName>
        <fullName evidence="2">Predicted glycosyl transferase</fullName>
    </submittedName>
</protein>
<dbReference type="PANTHER" id="PTHR21015">
    <property type="entry name" value="UDP-N-ACETYLGLUCOSAMINE--N-ACETYLMURAMYL-(PENTAPEPTIDE) PYROPHOSPHORYL-UNDECAPRENOL N-ACETYLGLUCOSAMINE TRANSFERASE 1"/>
    <property type="match status" value="1"/>
</dbReference>
<dbReference type="EMBL" id="FQZQ01000009">
    <property type="protein sequence ID" value="SHJ49088.1"/>
    <property type="molecule type" value="Genomic_DNA"/>
</dbReference>
<accession>A0A1M6JQZ8</accession>
<proteinExistence type="predicted"/>
<reference evidence="3" key="1">
    <citation type="submission" date="2016-11" db="EMBL/GenBank/DDBJ databases">
        <authorList>
            <person name="Varghese N."/>
            <person name="Submissions S."/>
        </authorList>
    </citation>
    <scope>NUCLEOTIDE SEQUENCE [LARGE SCALE GENOMIC DNA]</scope>
    <source>
        <strain evidence="3">DSM 100564</strain>
    </source>
</reference>
<dbReference type="PANTHER" id="PTHR21015:SF28">
    <property type="entry name" value="SLL1722 PROTEIN"/>
    <property type="match status" value="1"/>
</dbReference>
<dbReference type="Proteomes" id="UP000183982">
    <property type="component" value="Unassembled WGS sequence"/>
</dbReference>
<evidence type="ECO:0000313" key="2">
    <source>
        <dbReference type="EMBL" id="SHJ49088.1"/>
    </source>
</evidence>
<keyword evidence="3" id="KW-1185">Reference proteome</keyword>
<dbReference type="SUPFAM" id="SSF53756">
    <property type="entry name" value="UDP-Glycosyltransferase/glycogen phosphorylase"/>
    <property type="match status" value="1"/>
</dbReference>
<feature type="domain" description="Glycosyl transferase family 28 C-terminal" evidence="1">
    <location>
        <begin position="217"/>
        <end position="361"/>
    </location>
</feature>
<dbReference type="STRING" id="1470563.SAMN05444000_10994"/>
<evidence type="ECO:0000259" key="1">
    <source>
        <dbReference type="Pfam" id="PF04101"/>
    </source>
</evidence>
<evidence type="ECO:0000313" key="3">
    <source>
        <dbReference type="Proteomes" id="UP000183982"/>
    </source>
</evidence>
<keyword evidence="2" id="KW-0808">Transferase</keyword>
<dbReference type="RefSeq" id="WP_073252008.1">
    <property type="nucleotide sequence ID" value="NZ_FQZQ01000009.1"/>
</dbReference>
<dbReference type="Pfam" id="PF04101">
    <property type="entry name" value="Glyco_tran_28_C"/>
    <property type="match status" value="1"/>
</dbReference>
<name>A0A1M6JQZ8_9RHOB</name>
<organism evidence="2 3">
    <name type="scientific">Shimia gijangensis</name>
    <dbReference type="NCBI Taxonomy" id="1470563"/>
    <lineage>
        <taxon>Bacteria</taxon>
        <taxon>Pseudomonadati</taxon>
        <taxon>Pseudomonadota</taxon>
        <taxon>Alphaproteobacteria</taxon>
        <taxon>Rhodobacterales</taxon>
        <taxon>Roseobacteraceae</taxon>
    </lineage>
</organism>
<dbReference type="Gene3D" id="3.40.50.2000">
    <property type="entry name" value="Glycogen Phosphorylase B"/>
    <property type="match status" value="2"/>
</dbReference>
<sequence length="379" mass="40570">MKVLIAVTHLLGAGHLSRALTLGRAFAFEGHEVTVLSGGQPAPHMDYDGVHLTQLPAIASDGTNFTRLLTADGQVVDEAYMQSRVDMALATLQDMQPDVVITELFPFGRRSLSEEFLALLEGAKALTPRPRILCSIRDILAPPSKPSKAEKAQTILESYYDGVLVHSDPHITTLSDSWPVSPALENLLRYTGYVAPPSATPHPDGVGQGDVLVSAGGGSVGQALFECAIEAARQSDLHWRLLIGGKDRDARIAALKARADDLDITIESVRPDFRQMLHGAACSVSMCGYNTALDLLQTGIPAVLVPFDDGGEVEQTLRARSLAQQPAMDVLMAADMTPSRMAALVDQVMAEGHRQDVNLQMNGAVKAVHLTQQLGEGKA</sequence>
<dbReference type="OrthoDB" id="503443at2"/>
<gene>
    <name evidence="2" type="ORF">SAMN05444000_10994</name>
</gene>
<dbReference type="GO" id="GO:0016758">
    <property type="term" value="F:hexosyltransferase activity"/>
    <property type="evidence" value="ECO:0007669"/>
    <property type="project" value="InterPro"/>
</dbReference>
<dbReference type="AlphaFoldDB" id="A0A1M6JQZ8"/>